<proteinExistence type="predicted"/>
<evidence type="ECO:0000256" key="5">
    <source>
        <dbReference type="ARBA" id="ARBA00022786"/>
    </source>
</evidence>
<dbReference type="GO" id="GO:0061630">
    <property type="term" value="F:ubiquitin protein ligase activity"/>
    <property type="evidence" value="ECO:0007669"/>
    <property type="project" value="UniProtKB-EC"/>
</dbReference>
<feature type="compositionally biased region" description="Basic and acidic residues" evidence="7">
    <location>
        <begin position="482"/>
        <end position="495"/>
    </location>
</feature>
<feature type="domain" description="HECT" evidence="8">
    <location>
        <begin position="634"/>
        <end position="663"/>
    </location>
</feature>
<dbReference type="GO" id="GO:0016567">
    <property type="term" value="P:protein ubiquitination"/>
    <property type="evidence" value="ECO:0007669"/>
    <property type="project" value="TreeGrafter"/>
</dbReference>
<dbReference type="Proteomes" id="UP000221165">
    <property type="component" value="Unassembled WGS sequence"/>
</dbReference>
<dbReference type="PROSITE" id="PS50237">
    <property type="entry name" value="HECT"/>
    <property type="match status" value="1"/>
</dbReference>
<organism evidence="9 10">
    <name type="scientific">Cystoisospora suis</name>
    <dbReference type="NCBI Taxonomy" id="483139"/>
    <lineage>
        <taxon>Eukaryota</taxon>
        <taxon>Sar</taxon>
        <taxon>Alveolata</taxon>
        <taxon>Apicomplexa</taxon>
        <taxon>Conoidasida</taxon>
        <taxon>Coccidia</taxon>
        <taxon>Eucoccidiorida</taxon>
        <taxon>Eimeriorina</taxon>
        <taxon>Sarcocystidae</taxon>
        <taxon>Cystoisospora</taxon>
    </lineage>
</organism>
<comment type="pathway">
    <text evidence="2">Protein modification; protein ubiquitination.</text>
</comment>
<evidence type="ECO:0000256" key="7">
    <source>
        <dbReference type="SAM" id="MobiDB-lite"/>
    </source>
</evidence>
<dbReference type="InterPro" id="IPR000569">
    <property type="entry name" value="HECT_dom"/>
</dbReference>
<comment type="catalytic activity">
    <reaction evidence="1">
        <text>S-ubiquitinyl-[E2 ubiquitin-conjugating enzyme]-L-cysteine + [acceptor protein]-L-lysine = [E2 ubiquitin-conjugating enzyme]-L-cysteine + N(6)-ubiquitinyl-[acceptor protein]-L-lysine.</text>
        <dbReference type="EC" id="2.3.2.26"/>
    </reaction>
</comment>
<comment type="caution">
    <text evidence="9">The sequence shown here is derived from an EMBL/GenBank/DDBJ whole genome shotgun (WGS) entry which is preliminary data.</text>
</comment>
<feature type="compositionally biased region" description="Gly residues" evidence="7">
    <location>
        <begin position="496"/>
        <end position="505"/>
    </location>
</feature>
<evidence type="ECO:0000256" key="6">
    <source>
        <dbReference type="PROSITE-ProRule" id="PRU00104"/>
    </source>
</evidence>
<dbReference type="InterPro" id="IPR050409">
    <property type="entry name" value="E3_ubiq-protein_ligase"/>
</dbReference>
<comment type="caution">
    <text evidence="6">Lacks conserved residue(s) required for the propagation of feature annotation.</text>
</comment>
<evidence type="ECO:0000313" key="9">
    <source>
        <dbReference type="EMBL" id="PHJ15251.1"/>
    </source>
</evidence>
<dbReference type="OrthoDB" id="409931at2759"/>
<feature type="region of interest" description="Disordered" evidence="7">
    <location>
        <begin position="452"/>
        <end position="540"/>
    </location>
</feature>
<keyword evidence="4 9" id="KW-0808">Transferase</keyword>
<protein>
    <recommendedName>
        <fullName evidence="3">HECT-type E3 ubiquitin transferase</fullName>
        <ecNumber evidence="3">2.3.2.26</ecNumber>
    </recommendedName>
</protein>
<evidence type="ECO:0000256" key="1">
    <source>
        <dbReference type="ARBA" id="ARBA00000885"/>
    </source>
</evidence>
<feature type="compositionally biased region" description="Polar residues" evidence="7">
    <location>
        <begin position="11"/>
        <end position="23"/>
    </location>
</feature>
<reference evidence="9 10" key="1">
    <citation type="journal article" date="2017" name="Int. J. Parasitol.">
        <title>The genome of the protozoan parasite Cystoisospora suis and a reverse vaccinology approach to identify vaccine candidates.</title>
        <authorList>
            <person name="Palmieri N."/>
            <person name="Shrestha A."/>
            <person name="Ruttkowski B."/>
            <person name="Beck T."/>
            <person name="Vogl C."/>
            <person name="Tomley F."/>
            <person name="Blake D.P."/>
            <person name="Joachim A."/>
        </authorList>
    </citation>
    <scope>NUCLEOTIDE SEQUENCE [LARGE SCALE GENOMIC DNA]</scope>
    <source>
        <strain evidence="9 10">Wien I</strain>
    </source>
</reference>
<dbReference type="GO" id="GO:0005737">
    <property type="term" value="C:cytoplasm"/>
    <property type="evidence" value="ECO:0007669"/>
    <property type="project" value="TreeGrafter"/>
</dbReference>
<evidence type="ECO:0000259" key="8">
    <source>
        <dbReference type="PROSITE" id="PS50237"/>
    </source>
</evidence>
<dbReference type="GeneID" id="94434250"/>
<dbReference type="SUPFAM" id="SSF56204">
    <property type="entry name" value="Hect, E3 ligase catalytic domain"/>
    <property type="match status" value="1"/>
</dbReference>
<feature type="compositionally biased region" description="Low complexity" evidence="7">
    <location>
        <begin position="235"/>
        <end position="253"/>
    </location>
</feature>
<dbReference type="EMBL" id="MIGC01008949">
    <property type="protein sequence ID" value="PHJ15251.1"/>
    <property type="molecule type" value="Genomic_DNA"/>
</dbReference>
<dbReference type="EC" id="2.3.2.26" evidence="3"/>
<dbReference type="PANTHER" id="PTHR11254">
    <property type="entry name" value="HECT DOMAIN UBIQUITIN-PROTEIN LIGASE"/>
    <property type="match status" value="1"/>
</dbReference>
<feature type="non-terminal residue" evidence="9">
    <location>
        <position position="1"/>
    </location>
</feature>
<dbReference type="AlphaFoldDB" id="A0A2C6J8A3"/>
<evidence type="ECO:0000256" key="4">
    <source>
        <dbReference type="ARBA" id="ARBA00022679"/>
    </source>
</evidence>
<name>A0A2C6J8A3_9APIC</name>
<evidence type="ECO:0000256" key="3">
    <source>
        <dbReference type="ARBA" id="ARBA00012485"/>
    </source>
</evidence>
<evidence type="ECO:0000313" key="10">
    <source>
        <dbReference type="Proteomes" id="UP000221165"/>
    </source>
</evidence>
<feature type="non-terminal residue" evidence="9">
    <location>
        <position position="663"/>
    </location>
</feature>
<dbReference type="RefSeq" id="XP_067916985.1">
    <property type="nucleotide sequence ID" value="XM_068071039.1"/>
</dbReference>
<dbReference type="PANTHER" id="PTHR11254:SF444">
    <property type="entry name" value="HECT DOMAIN CONTAINING UBIQUITIN LIGASE"/>
    <property type="match status" value="1"/>
</dbReference>
<feature type="compositionally biased region" description="Basic and acidic residues" evidence="7">
    <location>
        <begin position="184"/>
        <end position="199"/>
    </location>
</feature>
<sequence>EEEEQQGKYRSFSSGTHLSSSPSCAGYVSSYLAGVSVEEVLRLIEGSRSTGDSSLLKAKLSLIFSDVYRLNCSFVYPGRGCRPDFCGLDEVYVHLPEDAIQTLGTSLLTCLSTSVKYVKYLKSGDAIKFLLFTLACFPLYGDGIEDMELDETDYTRTTVEEADDGGGMARESSQGREEEEEEERERKEEERNTDQDKTVTPRNPNQETEEEKEEDATGEEEKEKQPQEQREQEESPSSSPSQDNSSSHENSSPSPSPPPASSGSTSFSPFTGAAATSSTPQKPLGGVSKGESVFTALVHLLFNLPPEGKLEFLRLAAEFPDNLFEKRLVRMTKWFIILTLRRAGSSYRNVDRLWHAVALLQLLYLANCRTSSLSSYLSNPSDHPEATDILHSLSYVHPSSSSSSFFSSPAFFPQSQLKIPVEKFHLAGVAQLVDPIREVALYSDIAQRDQQHTSATSTSHAGGLFYSGRTPSNRTANSSSSSDHEVNRQDHEARGGGEQGGGGGGEEAEGKKDSSSENVGAKGSAGESQGDKEDEEEEKHRRKILQERARWSAFDVWRDVICSTELQSRWCFFIAHMQLCPLKFKRNVILVDNVYRQHHTGLQSLLDAELPFLLLRVHRGLLMDDTVAALEKAEPKHLRRPLKIVFEGEEGVDEGGLKREFFS</sequence>
<keyword evidence="5 6" id="KW-0833">Ubl conjugation pathway</keyword>
<evidence type="ECO:0000256" key="2">
    <source>
        <dbReference type="ARBA" id="ARBA00004906"/>
    </source>
</evidence>
<keyword evidence="10" id="KW-1185">Reference proteome</keyword>
<accession>A0A2C6J8A3</accession>
<dbReference type="VEuPathDB" id="ToxoDB:CSUI_010938"/>
<dbReference type="GO" id="GO:0006511">
    <property type="term" value="P:ubiquitin-dependent protein catabolic process"/>
    <property type="evidence" value="ECO:0007669"/>
    <property type="project" value="TreeGrafter"/>
</dbReference>
<feature type="compositionally biased region" description="Acidic residues" evidence="7">
    <location>
        <begin position="207"/>
        <end position="218"/>
    </location>
</feature>
<dbReference type="InterPro" id="IPR035983">
    <property type="entry name" value="Hect_E3_ubiquitin_ligase"/>
</dbReference>
<gene>
    <name evidence="9" type="ORF">CSUI_010938</name>
</gene>
<feature type="region of interest" description="Disordered" evidence="7">
    <location>
        <begin position="157"/>
        <end position="287"/>
    </location>
</feature>
<feature type="compositionally biased region" description="Basic and acidic residues" evidence="7">
    <location>
        <begin position="219"/>
        <end position="233"/>
    </location>
</feature>
<dbReference type="Gene3D" id="3.90.1750.10">
    <property type="entry name" value="Hect, E3 ligase catalytic domains"/>
    <property type="match status" value="1"/>
</dbReference>
<feature type="region of interest" description="Disordered" evidence="7">
    <location>
        <begin position="1"/>
        <end position="23"/>
    </location>
</feature>